<dbReference type="PANTHER" id="PTHR36688:SF2">
    <property type="entry name" value="ENDONUCLEASE_EXONUCLEASE_PHOSPHATASE DOMAIN-CONTAINING PROTEIN"/>
    <property type="match status" value="1"/>
</dbReference>
<dbReference type="AlphaFoldDB" id="A0AAV4INU4"/>
<protein>
    <recommendedName>
        <fullName evidence="1">Endonuclease/exonuclease/phosphatase domain-containing protein</fullName>
    </recommendedName>
</protein>
<dbReference type="SUPFAM" id="SSF56219">
    <property type="entry name" value="DNase I-like"/>
    <property type="match status" value="1"/>
</dbReference>
<feature type="domain" description="Endonuclease/exonuclease/phosphatase" evidence="1">
    <location>
        <begin position="64"/>
        <end position="155"/>
    </location>
</feature>
<proteinExistence type="predicted"/>
<dbReference type="Pfam" id="PF14529">
    <property type="entry name" value="Exo_endo_phos_2"/>
    <property type="match status" value="1"/>
</dbReference>
<dbReference type="EMBL" id="BMAT01009686">
    <property type="protein sequence ID" value="GFS11836.1"/>
    <property type="molecule type" value="Genomic_DNA"/>
</dbReference>
<keyword evidence="3" id="KW-1185">Reference proteome</keyword>
<sequence>MTGKNTTKKALSLLCETTFQLWRHSTMTKRIWNTQTVKLLLPAGDMYITNIYSPPFTPLSLNIHSPRHLTVGDFDCHSPSWGSASMDKRGKELEDWMIENQRILINKPDGTPTFFLRAWKSLFTPNLAMATDDIHSLTERSVHIQLGDSDHVPVIINISTEGCLTHSKRLSWDLKRANWDQYSQNTDTMTK</sequence>
<reference evidence="2 3" key="1">
    <citation type="journal article" date="2021" name="Elife">
        <title>Chloroplast acquisition without the gene transfer in kleptoplastic sea slugs, Plakobranchus ocellatus.</title>
        <authorList>
            <person name="Maeda T."/>
            <person name="Takahashi S."/>
            <person name="Yoshida T."/>
            <person name="Shimamura S."/>
            <person name="Takaki Y."/>
            <person name="Nagai Y."/>
            <person name="Toyoda A."/>
            <person name="Suzuki Y."/>
            <person name="Arimoto A."/>
            <person name="Ishii H."/>
            <person name="Satoh N."/>
            <person name="Nishiyama T."/>
            <person name="Hasebe M."/>
            <person name="Maruyama T."/>
            <person name="Minagawa J."/>
            <person name="Obokata J."/>
            <person name="Shigenobu S."/>
        </authorList>
    </citation>
    <scope>NUCLEOTIDE SEQUENCE [LARGE SCALE GENOMIC DNA]</scope>
</reference>
<dbReference type="GO" id="GO:0003824">
    <property type="term" value="F:catalytic activity"/>
    <property type="evidence" value="ECO:0007669"/>
    <property type="project" value="InterPro"/>
</dbReference>
<gene>
    <name evidence="2" type="ORF">ElyMa_004844400</name>
</gene>
<comment type="caution">
    <text evidence="2">The sequence shown here is derived from an EMBL/GenBank/DDBJ whole genome shotgun (WGS) entry which is preliminary data.</text>
</comment>
<dbReference type="PANTHER" id="PTHR36688">
    <property type="entry name" value="ENDO/EXONUCLEASE/PHOSPHATASE DOMAIN-CONTAINING PROTEIN"/>
    <property type="match status" value="1"/>
</dbReference>
<evidence type="ECO:0000313" key="3">
    <source>
        <dbReference type="Proteomes" id="UP000762676"/>
    </source>
</evidence>
<dbReference type="InterPro" id="IPR005135">
    <property type="entry name" value="Endo/exonuclease/phosphatase"/>
</dbReference>
<dbReference type="InterPro" id="IPR052560">
    <property type="entry name" value="RdDP_mobile_element"/>
</dbReference>
<evidence type="ECO:0000259" key="1">
    <source>
        <dbReference type="Pfam" id="PF14529"/>
    </source>
</evidence>
<name>A0AAV4INU4_9GAST</name>
<organism evidence="2 3">
    <name type="scientific">Elysia marginata</name>
    <dbReference type="NCBI Taxonomy" id="1093978"/>
    <lineage>
        <taxon>Eukaryota</taxon>
        <taxon>Metazoa</taxon>
        <taxon>Spiralia</taxon>
        <taxon>Lophotrochozoa</taxon>
        <taxon>Mollusca</taxon>
        <taxon>Gastropoda</taxon>
        <taxon>Heterobranchia</taxon>
        <taxon>Euthyneura</taxon>
        <taxon>Panpulmonata</taxon>
        <taxon>Sacoglossa</taxon>
        <taxon>Placobranchoidea</taxon>
        <taxon>Plakobranchidae</taxon>
        <taxon>Elysia</taxon>
    </lineage>
</organism>
<dbReference type="Gene3D" id="3.60.10.10">
    <property type="entry name" value="Endonuclease/exonuclease/phosphatase"/>
    <property type="match status" value="1"/>
</dbReference>
<evidence type="ECO:0000313" key="2">
    <source>
        <dbReference type="EMBL" id="GFS11836.1"/>
    </source>
</evidence>
<dbReference type="Proteomes" id="UP000762676">
    <property type="component" value="Unassembled WGS sequence"/>
</dbReference>
<dbReference type="InterPro" id="IPR036691">
    <property type="entry name" value="Endo/exonu/phosph_ase_sf"/>
</dbReference>
<accession>A0AAV4INU4</accession>